<evidence type="ECO:0000313" key="3">
    <source>
        <dbReference type="EMBL" id="QDT92796.1"/>
    </source>
</evidence>
<feature type="region of interest" description="Disordered" evidence="1">
    <location>
        <begin position="38"/>
        <end position="64"/>
    </location>
</feature>
<dbReference type="EMBL" id="CP036343">
    <property type="protein sequence ID" value="QDT92796.1"/>
    <property type="molecule type" value="Genomic_DNA"/>
</dbReference>
<gene>
    <name evidence="3" type="ORF">Pan161_44670</name>
</gene>
<accession>A0A517VIG0</accession>
<evidence type="ECO:0008006" key="5">
    <source>
        <dbReference type="Google" id="ProtNLM"/>
    </source>
</evidence>
<dbReference type="PROSITE" id="PS51257">
    <property type="entry name" value="PROKAR_LIPOPROTEIN"/>
    <property type="match status" value="1"/>
</dbReference>
<reference evidence="3 4" key="1">
    <citation type="submission" date="2019-02" db="EMBL/GenBank/DDBJ databases">
        <title>Deep-cultivation of Planctomycetes and their phenomic and genomic characterization uncovers novel biology.</title>
        <authorList>
            <person name="Wiegand S."/>
            <person name="Jogler M."/>
            <person name="Boedeker C."/>
            <person name="Pinto D."/>
            <person name="Vollmers J."/>
            <person name="Rivas-Marin E."/>
            <person name="Kohn T."/>
            <person name="Peeters S.H."/>
            <person name="Heuer A."/>
            <person name="Rast P."/>
            <person name="Oberbeckmann S."/>
            <person name="Bunk B."/>
            <person name="Jeske O."/>
            <person name="Meyerdierks A."/>
            <person name="Storesund J.E."/>
            <person name="Kallscheuer N."/>
            <person name="Luecker S."/>
            <person name="Lage O.M."/>
            <person name="Pohl T."/>
            <person name="Merkel B.J."/>
            <person name="Hornburger P."/>
            <person name="Mueller R.-W."/>
            <person name="Bruemmer F."/>
            <person name="Labrenz M."/>
            <person name="Spormann A.M."/>
            <person name="Op den Camp H."/>
            <person name="Overmann J."/>
            <person name="Amann R."/>
            <person name="Jetten M.S.M."/>
            <person name="Mascher T."/>
            <person name="Medema M.H."/>
            <person name="Devos D.P."/>
            <person name="Kaster A.-K."/>
            <person name="Ovreas L."/>
            <person name="Rohde M."/>
            <person name="Galperin M.Y."/>
            <person name="Jogler C."/>
        </authorList>
    </citation>
    <scope>NUCLEOTIDE SEQUENCE [LARGE SCALE GENOMIC DNA]</scope>
    <source>
        <strain evidence="3 4">Pan161</strain>
    </source>
</reference>
<protein>
    <recommendedName>
        <fullName evidence="5">Secreted protein</fullName>
    </recommendedName>
</protein>
<name>A0A517VIG0_9PLAN</name>
<feature type="chain" id="PRO_5022197574" description="Secreted protein" evidence="2">
    <location>
        <begin position="19"/>
        <end position="64"/>
    </location>
</feature>
<dbReference type="Proteomes" id="UP000316855">
    <property type="component" value="Chromosome"/>
</dbReference>
<sequence length="64" mass="7074" precursor="true">MKLLSCILILTVCCLLSACGGSEDELDSGEITPDVKAQMEKEKQEVFESESAHREQMQQEAKGK</sequence>
<evidence type="ECO:0000313" key="4">
    <source>
        <dbReference type="Proteomes" id="UP000316855"/>
    </source>
</evidence>
<dbReference type="OrthoDB" id="3078665at2"/>
<proteinExistence type="predicted"/>
<organism evidence="3 4">
    <name type="scientific">Gimesia algae</name>
    <dbReference type="NCBI Taxonomy" id="2527971"/>
    <lineage>
        <taxon>Bacteria</taxon>
        <taxon>Pseudomonadati</taxon>
        <taxon>Planctomycetota</taxon>
        <taxon>Planctomycetia</taxon>
        <taxon>Planctomycetales</taxon>
        <taxon>Planctomycetaceae</taxon>
        <taxon>Gimesia</taxon>
    </lineage>
</organism>
<keyword evidence="4" id="KW-1185">Reference proteome</keyword>
<dbReference type="AlphaFoldDB" id="A0A517VIG0"/>
<evidence type="ECO:0000256" key="1">
    <source>
        <dbReference type="SAM" id="MobiDB-lite"/>
    </source>
</evidence>
<dbReference type="KEGG" id="gax:Pan161_44670"/>
<evidence type="ECO:0000256" key="2">
    <source>
        <dbReference type="SAM" id="SignalP"/>
    </source>
</evidence>
<dbReference type="RefSeq" id="WP_145230743.1">
    <property type="nucleotide sequence ID" value="NZ_CP036343.1"/>
</dbReference>
<feature type="signal peptide" evidence="2">
    <location>
        <begin position="1"/>
        <end position="18"/>
    </location>
</feature>
<keyword evidence="2" id="KW-0732">Signal</keyword>